<feature type="domain" description="Sugar fermentation stimulation protein C-terminal" evidence="2">
    <location>
        <begin position="80"/>
        <end position="213"/>
    </location>
</feature>
<evidence type="ECO:0000313" key="5">
    <source>
        <dbReference type="Proteomes" id="UP000886723"/>
    </source>
</evidence>
<organism evidence="4 5">
    <name type="scientific">Candidatus Pullilachnospira stercoravium</name>
    <dbReference type="NCBI Taxonomy" id="2840913"/>
    <lineage>
        <taxon>Bacteria</taxon>
        <taxon>Bacillati</taxon>
        <taxon>Bacillota</taxon>
        <taxon>Clostridia</taxon>
        <taxon>Lachnospirales</taxon>
        <taxon>Lachnospiraceae</taxon>
        <taxon>Lachnospiraceae incertae sedis</taxon>
        <taxon>Candidatus Pullilachnospira</taxon>
    </lineage>
</organism>
<dbReference type="HAMAP" id="MF_00095">
    <property type="entry name" value="SfsA"/>
    <property type="match status" value="1"/>
</dbReference>
<dbReference type="Gene3D" id="2.40.50.580">
    <property type="match status" value="1"/>
</dbReference>
<protein>
    <recommendedName>
        <fullName evidence="1">Sugar fermentation stimulation protein homolog</fullName>
    </recommendedName>
</protein>
<comment type="similarity">
    <text evidence="1">Belongs to the SfsA family.</text>
</comment>
<dbReference type="PANTHER" id="PTHR30545:SF2">
    <property type="entry name" value="SUGAR FERMENTATION STIMULATION PROTEIN A"/>
    <property type="match status" value="1"/>
</dbReference>
<dbReference type="AlphaFoldDB" id="A0A9D1NW74"/>
<name>A0A9D1NW74_9FIRM</name>
<comment type="caution">
    <text evidence="4">The sequence shown here is derived from an EMBL/GenBank/DDBJ whole genome shotgun (WGS) entry which is preliminary data.</text>
</comment>
<dbReference type="PANTHER" id="PTHR30545">
    <property type="entry name" value="SUGAR FERMENTATION STIMULATION PROTEIN A"/>
    <property type="match status" value="1"/>
</dbReference>
<sequence>MQYRRIREGRFVGRPNRFIARVEIDGKEELCHVKNTGRLRELLVPQARVFVEESDNPRRKTRFDLVQVYKGEQLVNIDSQMPNYLVREWIEAGGLFPDVTSVAMERRYGNSRFDLYVEHGGKKAFLEVKGVTLEVDKTARFPDAPTERGVRHMQELMSCLSEGYEAYLIFVIQMKGVASFQANWVTQPEFGRVLRQAADAGVSVIACDCQVLPGNIFIDQKIPVDFCREIE</sequence>
<dbReference type="Pfam" id="PF03749">
    <property type="entry name" value="SfsA"/>
    <property type="match status" value="1"/>
</dbReference>
<gene>
    <name evidence="1 4" type="primary">sfsA</name>
    <name evidence="4" type="ORF">IAA63_12710</name>
</gene>
<dbReference type="Gene3D" id="3.40.1350.60">
    <property type="match status" value="1"/>
</dbReference>
<dbReference type="NCBIfam" id="TIGR00230">
    <property type="entry name" value="sfsA"/>
    <property type="match status" value="1"/>
</dbReference>
<dbReference type="Proteomes" id="UP000886723">
    <property type="component" value="Unassembled WGS sequence"/>
</dbReference>
<evidence type="ECO:0000313" key="4">
    <source>
        <dbReference type="EMBL" id="HIV13980.1"/>
    </source>
</evidence>
<dbReference type="EMBL" id="DVON01000272">
    <property type="protein sequence ID" value="HIV13980.1"/>
    <property type="molecule type" value="Genomic_DNA"/>
</dbReference>
<proteinExistence type="inferred from homology"/>
<evidence type="ECO:0000259" key="3">
    <source>
        <dbReference type="Pfam" id="PF17746"/>
    </source>
</evidence>
<dbReference type="GO" id="GO:0003677">
    <property type="term" value="F:DNA binding"/>
    <property type="evidence" value="ECO:0007669"/>
    <property type="project" value="InterPro"/>
</dbReference>
<reference evidence="4" key="2">
    <citation type="journal article" date="2021" name="PeerJ">
        <title>Extensive microbial diversity within the chicken gut microbiome revealed by metagenomics and culture.</title>
        <authorList>
            <person name="Gilroy R."/>
            <person name="Ravi A."/>
            <person name="Getino M."/>
            <person name="Pursley I."/>
            <person name="Horton D.L."/>
            <person name="Alikhan N.F."/>
            <person name="Baker D."/>
            <person name="Gharbi K."/>
            <person name="Hall N."/>
            <person name="Watson M."/>
            <person name="Adriaenssens E.M."/>
            <person name="Foster-Nyarko E."/>
            <person name="Jarju S."/>
            <person name="Secka A."/>
            <person name="Antonio M."/>
            <person name="Oren A."/>
            <person name="Chaudhuri R.R."/>
            <person name="La Ragione R."/>
            <person name="Hildebrand F."/>
            <person name="Pallen M.J."/>
        </authorList>
    </citation>
    <scope>NUCLEOTIDE SEQUENCE</scope>
    <source>
        <strain evidence="4">ChiBcec2-4451</strain>
    </source>
</reference>
<dbReference type="InterPro" id="IPR040452">
    <property type="entry name" value="SfsA_C"/>
</dbReference>
<dbReference type="InterPro" id="IPR005224">
    <property type="entry name" value="SfsA"/>
</dbReference>
<evidence type="ECO:0000259" key="2">
    <source>
        <dbReference type="Pfam" id="PF03749"/>
    </source>
</evidence>
<evidence type="ECO:0000256" key="1">
    <source>
        <dbReference type="HAMAP-Rule" id="MF_00095"/>
    </source>
</evidence>
<feature type="domain" description="SfsA N-terminal OB" evidence="3">
    <location>
        <begin position="12"/>
        <end position="77"/>
    </location>
</feature>
<dbReference type="Pfam" id="PF17746">
    <property type="entry name" value="SfsA_N"/>
    <property type="match status" value="1"/>
</dbReference>
<dbReference type="InterPro" id="IPR041465">
    <property type="entry name" value="SfsA_N"/>
</dbReference>
<accession>A0A9D1NW74</accession>
<dbReference type="CDD" id="cd22359">
    <property type="entry name" value="SfsA-like_bacterial"/>
    <property type="match status" value="1"/>
</dbReference>
<reference evidence="4" key="1">
    <citation type="submission" date="2020-10" db="EMBL/GenBank/DDBJ databases">
        <authorList>
            <person name="Gilroy R."/>
        </authorList>
    </citation>
    <scope>NUCLEOTIDE SEQUENCE</scope>
    <source>
        <strain evidence="4">ChiBcec2-4451</strain>
    </source>
</reference>